<accession>A0AC35FEY1</accession>
<proteinExistence type="predicted"/>
<sequence length="196" mass="21383">MVTSFEKYSATVRKCTCDELKECRKESIGKLDGCVGTCQTSNTSSILSGILQCIKPATTNGVDCIEQMNRQFCTNEPNATMEANSVLEIPGTGIIRKLMHEKMLKAVDQPNSNALTILKSGLNSNETSVQKCLNECIQKASVVSCLKAKGCSLQKPDTITMFTILPLCRQFSQQSNDESICPCIKKANLTIQNACL</sequence>
<name>A0AC35FEY1_9BILA</name>
<evidence type="ECO:0000313" key="2">
    <source>
        <dbReference type="WBParaSite" id="PS1159_v2.g16795.t1"/>
    </source>
</evidence>
<protein>
    <submittedName>
        <fullName evidence="2">Uncharacterized protein</fullName>
    </submittedName>
</protein>
<dbReference type="WBParaSite" id="PS1159_v2.g16795.t1">
    <property type="protein sequence ID" value="PS1159_v2.g16795.t1"/>
    <property type="gene ID" value="PS1159_v2.g16795"/>
</dbReference>
<evidence type="ECO:0000313" key="1">
    <source>
        <dbReference type="Proteomes" id="UP000887580"/>
    </source>
</evidence>
<dbReference type="Proteomes" id="UP000887580">
    <property type="component" value="Unplaced"/>
</dbReference>
<organism evidence="1 2">
    <name type="scientific">Panagrolaimus sp. PS1159</name>
    <dbReference type="NCBI Taxonomy" id="55785"/>
    <lineage>
        <taxon>Eukaryota</taxon>
        <taxon>Metazoa</taxon>
        <taxon>Ecdysozoa</taxon>
        <taxon>Nematoda</taxon>
        <taxon>Chromadorea</taxon>
        <taxon>Rhabditida</taxon>
        <taxon>Tylenchina</taxon>
        <taxon>Panagrolaimomorpha</taxon>
        <taxon>Panagrolaimoidea</taxon>
        <taxon>Panagrolaimidae</taxon>
        <taxon>Panagrolaimus</taxon>
    </lineage>
</organism>
<reference evidence="2" key="1">
    <citation type="submission" date="2022-11" db="UniProtKB">
        <authorList>
            <consortium name="WormBaseParasite"/>
        </authorList>
    </citation>
    <scope>IDENTIFICATION</scope>
</reference>